<protein>
    <submittedName>
        <fullName evidence="1">2-polyprenyl-6-methoxyphenol hydroxylase</fullName>
    </submittedName>
</protein>
<dbReference type="STRING" id="546871.SAMN04488543_0809"/>
<dbReference type="AlphaFoldDB" id="A0A1H1N7C7"/>
<dbReference type="Gene3D" id="3.50.50.60">
    <property type="entry name" value="FAD/NAD(P)-binding domain"/>
    <property type="match status" value="1"/>
</dbReference>
<evidence type="ECO:0000313" key="2">
    <source>
        <dbReference type="Proteomes" id="UP000199092"/>
    </source>
</evidence>
<proteinExistence type="predicted"/>
<dbReference type="RefSeq" id="WP_091410397.1">
    <property type="nucleotide sequence ID" value="NZ_LT629749.1"/>
</dbReference>
<dbReference type="EMBL" id="LT629749">
    <property type="protein sequence ID" value="SDR94874.1"/>
    <property type="molecule type" value="Genomic_DNA"/>
</dbReference>
<dbReference type="OrthoDB" id="9790035at2"/>
<keyword evidence="2" id="KW-1185">Reference proteome</keyword>
<accession>A0A1H1N7C7</accession>
<dbReference type="Pfam" id="PF05834">
    <property type="entry name" value="Lycopene_cycl"/>
    <property type="match status" value="1"/>
</dbReference>
<evidence type="ECO:0000313" key="1">
    <source>
        <dbReference type="EMBL" id="SDR94874.1"/>
    </source>
</evidence>
<sequence>MDIAIIGAGPTGLFLAAGLARRGHGVTVVDRDAGPGADGRWPRRGVMQFHHAHAFRAQCVSALAAELPTALALWTEAGAEPVTIALPDGQDRPVGMRSRRQTFETALRAAALAEPGVRHRSGHVDRVRVEGGRAVGLDLGDDLVRADLVLDASGRSGRATAEHRLPTTAGGDCGIAYVDRQYQLHPDAEPGPMVNPLAWQADLDGYQVILFPHERGIFSVIVVRPTASRDLLGLRYGAAFDAACRAIPGLATWTDPDRARPLTDVLPGGRLYNHYRPQTRPDGRLALPGLVLVGDAVCTTTPNFGRGVALSLLQAQQLLALVDQHGADVDALGRSFDAWCEVGMRPWVEDHARMDDALRRRWEGEDVDLDAPIPSDLVMAAAAVDPSIGAAVGPYAAMVAGPDVLDQVQPQARAVYASGWRPPLAPGPGRAELADVVARALR</sequence>
<dbReference type="PRINTS" id="PR00420">
    <property type="entry name" value="RNGMNOXGNASE"/>
</dbReference>
<dbReference type="Proteomes" id="UP000199092">
    <property type="component" value="Chromosome I"/>
</dbReference>
<dbReference type="InterPro" id="IPR036188">
    <property type="entry name" value="FAD/NAD-bd_sf"/>
</dbReference>
<gene>
    <name evidence="1" type="ORF">SAMN04488543_0809</name>
</gene>
<organism evidence="1 2">
    <name type="scientific">Friedmanniella luteola</name>
    <dbReference type="NCBI Taxonomy" id="546871"/>
    <lineage>
        <taxon>Bacteria</taxon>
        <taxon>Bacillati</taxon>
        <taxon>Actinomycetota</taxon>
        <taxon>Actinomycetes</taxon>
        <taxon>Propionibacteriales</taxon>
        <taxon>Nocardioidaceae</taxon>
        <taxon>Friedmanniella</taxon>
    </lineage>
</organism>
<dbReference type="SUPFAM" id="SSF51905">
    <property type="entry name" value="FAD/NAD(P)-binding domain"/>
    <property type="match status" value="1"/>
</dbReference>
<reference evidence="1 2" key="1">
    <citation type="submission" date="2016-10" db="EMBL/GenBank/DDBJ databases">
        <authorList>
            <person name="de Groot N.N."/>
        </authorList>
    </citation>
    <scope>NUCLEOTIDE SEQUENCE [LARGE SCALE GENOMIC DNA]</scope>
    <source>
        <strain evidence="1 2">DSM 21741</strain>
    </source>
</reference>
<name>A0A1H1N7C7_9ACTN</name>